<name>A0A916N3Y3_9BACT</name>
<proteinExistence type="predicted"/>
<dbReference type="RefSeq" id="WP_215238650.1">
    <property type="nucleotide sequence ID" value="NZ_CAJRAF010000002.1"/>
</dbReference>
<accession>A0A916N3Y3</accession>
<reference evidence="1" key="1">
    <citation type="submission" date="2021-04" db="EMBL/GenBank/DDBJ databases">
        <authorList>
            <person name="Rodrigo-Torres L."/>
            <person name="Arahal R. D."/>
            <person name="Lucena T."/>
        </authorList>
    </citation>
    <scope>NUCLEOTIDE SEQUENCE</scope>
    <source>
        <strain evidence="1">CECT 9275</strain>
    </source>
</reference>
<sequence length="256" mass="29676">MNKEILIPGYYIIRFQTAPAIPAPFSHYDTLKLDITSATELHVDFAISYLDRDELTEEEILDEGFTMDDDFKWKGAFSPIWIKEFEKIFTSSKIIRQREEKEYEDFVEIELQEEEKRVTVYPVDRERWAYFIQEFMQAILEIAGREKPFELTYLQIGDNPVQLDLKASFADKSFVISKNSGRPAQLDWQQLQKILDTVYKAEFIPDEAATSKPKKDGKYISAGDGLWYQLGVAVVEVSGKSKDLPKIESLFNNLAK</sequence>
<evidence type="ECO:0000313" key="1">
    <source>
        <dbReference type="EMBL" id="CAG4998269.1"/>
    </source>
</evidence>
<keyword evidence="2" id="KW-1185">Reference proteome</keyword>
<dbReference type="EMBL" id="CAJRAF010000002">
    <property type="protein sequence ID" value="CAG4998269.1"/>
    <property type="molecule type" value="Genomic_DNA"/>
</dbReference>
<comment type="caution">
    <text evidence="1">The sequence shown here is derived from an EMBL/GenBank/DDBJ whole genome shotgun (WGS) entry which is preliminary data.</text>
</comment>
<dbReference type="AlphaFoldDB" id="A0A916N3Y3"/>
<dbReference type="Proteomes" id="UP000680038">
    <property type="component" value="Unassembled WGS sequence"/>
</dbReference>
<evidence type="ECO:0000313" key="2">
    <source>
        <dbReference type="Proteomes" id="UP000680038"/>
    </source>
</evidence>
<organism evidence="1 2">
    <name type="scientific">Dyadobacter helix</name>
    <dbReference type="NCBI Taxonomy" id="2822344"/>
    <lineage>
        <taxon>Bacteria</taxon>
        <taxon>Pseudomonadati</taxon>
        <taxon>Bacteroidota</taxon>
        <taxon>Cytophagia</taxon>
        <taxon>Cytophagales</taxon>
        <taxon>Spirosomataceae</taxon>
        <taxon>Dyadobacter</taxon>
    </lineage>
</organism>
<gene>
    <name evidence="1" type="ORF">DYBT9275_01966</name>
</gene>
<protein>
    <submittedName>
        <fullName evidence="1">Uncharacterized protein</fullName>
    </submittedName>
</protein>